<dbReference type="NCBIfam" id="NF003513">
    <property type="entry name" value="PRK05182.1-2"/>
    <property type="match status" value="1"/>
</dbReference>
<dbReference type="Pfam" id="PF01193">
    <property type="entry name" value="RNA_pol_L"/>
    <property type="match status" value="1"/>
</dbReference>
<feature type="domain" description="DNA-directed RNA polymerase RpoA/D/Rpb3-type" evidence="8">
    <location>
        <begin position="23"/>
        <end position="233"/>
    </location>
</feature>
<dbReference type="InterPro" id="IPR011262">
    <property type="entry name" value="DNA-dir_RNA_pol_insert"/>
</dbReference>
<dbReference type="GO" id="GO:0003677">
    <property type="term" value="F:DNA binding"/>
    <property type="evidence" value="ECO:0007669"/>
    <property type="project" value="InterPro"/>
</dbReference>
<dbReference type="NCBIfam" id="TIGR02027">
    <property type="entry name" value="rpoA"/>
    <property type="match status" value="1"/>
</dbReference>
<evidence type="ECO:0000256" key="3">
    <source>
        <dbReference type="ARBA" id="ARBA00022478"/>
    </source>
</evidence>
<dbReference type="GO" id="GO:0005737">
    <property type="term" value="C:cytoplasm"/>
    <property type="evidence" value="ECO:0007669"/>
    <property type="project" value="UniProtKB-ARBA"/>
</dbReference>
<evidence type="ECO:0000259" key="8">
    <source>
        <dbReference type="SMART" id="SM00662"/>
    </source>
</evidence>
<dbReference type="InterPro" id="IPR011773">
    <property type="entry name" value="DNA-dir_RpoA"/>
</dbReference>
<dbReference type="GO" id="GO:0000428">
    <property type="term" value="C:DNA-directed RNA polymerase complex"/>
    <property type="evidence" value="ECO:0007669"/>
    <property type="project" value="UniProtKB-KW"/>
</dbReference>
<keyword evidence="6" id="KW-0804">Transcription</keyword>
<dbReference type="InterPro" id="IPR011260">
    <property type="entry name" value="RNAP_asu_C"/>
</dbReference>
<dbReference type="Pfam" id="PF03118">
    <property type="entry name" value="RNA_pol_A_CTD"/>
    <property type="match status" value="1"/>
</dbReference>
<evidence type="ECO:0000256" key="1">
    <source>
        <dbReference type="ARBA" id="ARBA00007123"/>
    </source>
</evidence>
<keyword evidence="5 9" id="KW-0548">Nucleotidyltransferase</keyword>
<dbReference type="InterPro" id="IPR036603">
    <property type="entry name" value="RBP11-like"/>
</dbReference>
<dbReference type="NCBIfam" id="NF003519">
    <property type="entry name" value="PRK05182.2-5"/>
    <property type="match status" value="1"/>
</dbReference>
<dbReference type="GO" id="GO:0006351">
    <property type="term" value="P:DNA-templated transcription"/>
    <property type="evidence" value="ECO:0007669"/>
    <property type="project" value="InterPro"/>
</dbReference>
<dbReference type="HAMAP" id="MF_00059">
    <property type="entry name" value="RNApol_bact_RpoA"/>
    <property type="match status" value="1"/>
</dbReference>
<keyword evidence="3 9" id="KW-0240">DNA-directed RNA polymerase</keyword>
<gene>
    <name evidence="9" type="ORF">MNBD_GAMMA11-2696</name>
</gene>
<accession>A0A3B0X3A9</accession>
<dbReference type="EC" id="2.7.7.6" evidence="2"/>
<dbReference type="InterPro" id="IPR036643">
    <property type="entry name" value="RNApol_insert_sf"/>
</dbReference>
<dbReference type="Gene3D" id="2.170.120.12">
    <property type="entry name" value="DNA-directed RNA polymerase, insert domain"/>
    <property type="match status" value="1"/>
</dbReference>
<protein>
    <recommendedName>
        <fullName evidence="2">DNA-directed RNA polymerase</fullName>
        <ecNumber evidence="2">2.7.7.6</ecNumber>
    </recommendedName>
</protein>
<keyword evidence="4 9" id="KW-0808">Transferase</keyword>
<dbReference type="AlphaFoldDB" id="A0A3B0X3A9"/>
<dbReference type="SUPFAM" id="SSF55257">
    <property type="entry name" value="RBP11-like subunits of RNA polymerase"/>
    <property type="match status" value="1"/>
</dbReference>
<dbReference type="InterPro" id="IPR011263">
    <property type="entry name" value="DNA-dir_RNA_pol_RpoA/D/Rpb3"/>
</dbReference>
<comment type="catalytic activity">
    <reaction evidence="7">
        <text>RNA(n) + a ribonucleoside 5'-triphosphate = RNA(n+1) + diphosphate</text>
        <dbReference type="Rhea" id="RHEA:21248"/>
        <dbReference type="Rhea" id="RHEA-COMP:14527"/>
        <dbReference type="Rhea" id="RHEA-COMP:17342"/>
        <dbReference type="ChEBI" id="CHEBI:33019"/>
        <dbReference type="ChEBI" id="CHEBI:61557"/>
        <dbReference type="ChEBI" id="CHEBI:140395"/>
        <dbReference type="EC" id="2.7.7.6"/>
    </reaction>
</comment>
<dbReference type="Gene3D" id="1.10.150.20">
    <property type="entry name" value="5' to 3' exonuclease, C-terminal subdomain"/>
    <property type="match status" value="1"/>
</dbReference>
<evidence type="ECO:0000256" key="5">
    <source>
        <dbReference type="ARBA" id="ARBA00022695"/>
    </source>
</evidence>
<dbReference type="GO" id="GO:0046983">
    <property type="term" value="F:protein dimerization activity"/>
    <property type="evidence" value="ECO:0007669"/>
    <property type="project" value="InterPro"/>
</dbReference>
<dbReference type="SMART" id="SM00662">
    <property type="entry name" value="RPOLD"/>
    <property type="match status" value="1"/>
</dbReference>
<dbReference type="Gene3D" id="3.30.1360.10">
    <property type="entry name" value="RNA polymerase, RBP11-like subunit"/>
    <property type="match status" value="1"/>
</dbReference>
<dbReference type="GO" id="GO:0003899">
    <property type="term" value="F:DNA-directed RNA polymerase activity"/>
    <property type="evidence" value="ECO:0007669"/>
    <property type="project" value="UniProtKB-EC"/>
</dbReference>
<dbReference type="CDD" id="cd06928">
    <property type="entry name" value="RNAP_alpha_NTD"/>
    <property type="match status" value="1"/>
</dbReference>
<dbReference type="FunFam" id="1.10.150.20:FF:000001">
    <property type="entry name" value="DNA-directed RNA polymerase subunit alpha"/>
    <property type="match status" value="1"/>
</dbReference>
<comment type="similarity">
    <text evidence="1">Belongs to the RNA polymerase alpha chain family.</text>
</comment>
<sequence>MSGKAEELLTPRNIDVNAYSDTHAKIVLEPLERGFGHTLGNALRRIMLSSIEGAAIIEADIEGVLHEYSSLEGVHEDVLDILLNLKGVAITMHERTEALLTLKKTGPGIVSAADISTDHDIEIVNPDHVIANITGNVSLNMTLKIAKGRGYQPSTLRKSESAETATIGALAIDASFSPIIRVSYTVESARVEQRTNLDKLILDVETNGTVDPEETIRTAATVLQKQLAAFVNLQSIEETQALVEEEEIDPILLRPVDDLELTVRSANCLKAENIYYIGDLIQRTEVELLKTPNLGKKSLTEIKDVLASHGLSLGARLENWPPASIREKQAS</sequence>
<evidence type="ECO:0000256" key="2">
    <source>
        <dbReference type="ARBA" id="ARBA00012418"/>
    </source>
</evidence>
<organism evidence="9">
    <name type="scientific">hydrothermal vent metagenome</name>
    <dbReference type="NCBI Taxonomy" id="652676"/>
    <lineage>
        <taxon>unclassified sequences</taxon>
        <taxon>metagenomes</taxon>
        <taxon>ecological metagenomes</taxon>
    </lineage>
</organism>
<proteinExistence type="inferred from homology"/>
<evidence type="ECO:0000256" key="6">
    <source>
        <dbReference type="ARBA" id="ARBA00023163"/>
    </source>
</evidence>
<dbReference type="FunFam" id="2.170.120.12:FF:000001">
    <property type="entry name" value="DNA-directed RNA polymerase subunit alpha"/>
    <property type="match status" value="1"/>
</dbReference>
<evidence type="ECO:0000313" key="9">
    <source>
        <dbReference type="EMBL" id="VAW62241.1"/>
    </source>
</evidence>
<evidence type="ECO:0000256" key="7">
    <source>
        <dbReference type="ARBA" id="ARBA00048552"/>
    </source>
</evidence>
<reference evidence="9" key="1">
    <citation type="submission" date="2018-06" db="EMBL/GenBank/DDBJ databases">
        <authorList>
            <person name="Zhirakovskaya E."/>
        </authorList>
    </citation>
    <scope>NUCLEOTIDE SEQUENCE</scope>
</reference>
<dbReference type="SUPFAM" id="SSF56553">
    <property type="entry name" value="Insert subdomain of RNA polymerase alpha subunit"/>
    <property type="match status" value="1"/>
</dbReference>
<dbReference type="SUPFAM" id="SSF47789">
    <property type="entry name" value="C-terminal domain of RNA polymerase alpha subunit"/>
    <property type="match status" value="1"/>
</dbReference>
<name>A0A3B0X3A9_9ZZZZ</name>
<evidence type="ECO:0000256" key="4">
    <source>
        <dbReference type="ARBA" id="ARBA00022679"/>
    </source>
</evidence>
<dbReference type="Pfam" id="PF01000">
    <property type="entry name" value="RNA_pol_A_bac"/>
    <property type="match status" value="1"/>
</dbReference>
<dbReference type="EMBL" id="UOFG01000164">
    <property type="protein sequence ID" value="VAW62241.1"/>
    <property type="molecule type" value="Genomic_DNA"/>
</dbReference>